<name>A0A1V4HVW3_NITVU</name>
<sequence length="87" mass="9646">MNLGNEFDCRFDAAASIGLLKSWSPAAFLPRKVERILDNPVTKIEGAGSRCDCRRRPGIDVEIENPTTANLRQALIDEVTNVSIFKI</sequence>
<dbReference type="RefSeq" id="WP_079448103.1">
    <property type="nucleotide sequence ID" value="NZ_MWPQ01000055.1"/>
</dbReference>
<keyword evidence="2" id="KW-1185">Reference proteome</keyword>
<comment type="caution">
    <text evidence="1">The sequence shown here is derived from an EMBL/GenBank/DDBJ whole genome shotgun (WGS) entry which is preliminary data.</text>
</comment>
<reference evidence="1 2" key="1">
    <citation type="submission" date="2017-02" db="EMBL/GenBank/DDBJ databases">
        <title>Genome sequence of the nitrite-oxidizing bacterium Nitrobacter vulgaris strain Ab1.</title>
        <authorList>
            <person name="Mellbye B.L."/>
            <person name="Davis E.W."/>
            <person name="Spieck E."/>
            <person name="Chang J.H."/>
            <person name="Bottomley P.J."/>
            <person name="Sayavedra-Soto L.A."/>
        </authorList>
    </citation>
    <scope>NUCLEOTIDE SEQUENCE [LARGE SCALE GENOMIC DNA]</scope>
    <source>
        <strain evidence="1 2">Ab1</strain>
    </source>
</reference>
<organism evidence="1 2">
    <name type="scientific">Nitrobacter vulgaris</name>
    <dbReference type="NCBI Taxonomy" id="29421"/>
    <lineage>
        <taxon>Bacteria</taxon>
        <taxon>Pseudomonadati</taxon>
        <taxon>Pseudomonadota</taxon>
        <taxon>Alphaproteobacteria</taxon>
        <taxon>Hyphomicrobiales</taxon>
        <taxon>Nitrobacteraceae</taxon>
        <taxon>Nitrobacter</taxon>
    </lineage>
</organism>
<dbReference type="Proteomes" id="UP000189940">
    <property type="component" value="Unassembled WGS sequence"/>
</dbReference>
<dbReference type="AlphaFoldDB" id="A0A1V4HVW3"/>
<dbReference type="STRING" id="29421.B2M20_16460"/>
<proteinExistence type="predicted"/>
<evidence type="ECO:0000313" key="2">
    <source>
        <dbReference type="Proteomes" id="UP000189940"/>
    </source>
</evidence>
<evidence type="ECO:0000313" key="1">
    <source>
        <dbReference type="EMBL" id="OPH81752.1"/>
    </source>
</evidence>
<protein>
    <submittedName>
        <fullName evidence="1">Uncharacterized protein</fullName>
    </submittedName>
</protein>
<dbReference type="EMBL" id="MWPQ01000055">
    <property type="protein sequence ID" value="OPH81752.1"/>
    <property type="molecule type" value="Genomic_DNA"/>
</dbReference>
<gene>
    <name evidence="1" type="ORF">B2M20_16460</name>
</gene>
<accession>A0A1V4HVW3</accession>